<protein>
    <submittedName>
        <fullName evidence="1">Uncharacterized protein</fullName>
    </submittedName>
</protein>
<reference evidence="2" key="1">
    <citation type="submission" date="2017-09" db="EMBL/GenBank/DDBJ databases">
        <title>Depth-based differentiation of microbial function through sediment-hosted aquifers and enrichment of novel symbionts in the deep terrestrial subsurface.</title>
        <authorList>
            <person name="Probst A.J."/>
            <person name="Ladd B."/>
            <person name="Jarett J.K."/>
            <person name="Geller-Mcgrath D.E."/>
            <person name="Sieber C.M.K."/>
            <person name="Emerson J.B."/>
            <person name="Anantharaman K."/>
            <person name="Thomas B.C."/>
            <person name="Malmstrom R."/>
            <person name="Stieglmeier M."/>
            <person name="Klingl A."/>
            <person name="Woyke T."/>
            <person name="Ryan C.M."/>
            <person name="Banfield J.F."/>
        </authorList>
    </citation>
    <scope>NUCLEOTIDE SEQUENCE [LARGE SCALE GENOMIC DNA]</scope>
</reference>
<gene>
    <name evidence="1" type="ORF">COS76_03755</name>
</gene>
<dbReference type="Proteomes" id="UP000228775">
    <property type="component" value="Unassembled WGS sequence"/>
</dbReference>
<organism evidence="1 2">
    <name type="scientific">Candidatus Portnoybacteria bacterium CG06_land_8_20_14_3_00_39_12</name>
    <dbReference type="NCBI Taxonomy" id="1974809"/>
    <lineage>
        <taxon>Bacteria</taxon>
        <taxon>Candidatus Portnoyibacteriota</taxon>
    </lineage>
</organism>
<proteinExistence type="predicted"/>
<dbReference type="AlphaFoldDB" id="A0A2M7AW77"/>
<evidence type="ECO:0000313" key="1">
    <source>
        <dbReference type="EMBL" id="PIU74885.1"/>
    </source>
</evidence>
<comment type="caution">
    <text evidence="1">The sequence shown here is derived from an EMBL/GenBank/DDBJ whole genome shotgun (WGS) entry which is preliminary data.</text>
</comment>
<evidence type="ECO:0000313" key="2">
    <source>
        <dbReference type="Proteomes" id="UP000228775"/>
    </source>
</evidence>
<accession>A0A2M7AW77</accession>
<name>A0A2M7AW77_9BACT</name>
<dbReference type="EMBL" id="PEVY01000079">
    <property type="protein sequence ID" value="PIU74885.1"/>
    <property type="molecule type" value="Genomic_DNA"/>
</dbReference>
<sequence length="283" mass="32046">MTRHFLIKLLSLNIIIFSLLFVTKTSYAVQLSPPGMGFGVCHWPGTYGMKQSESSVNWFYWGGGGQDWNKIETLRGVYDFSAMDSEIATHFTSKPNTYFWLNILTAMPSTVPDWAKQDPSLGYIELSSTGKASTFPIWNSNFQTVFTALLTKVSEHIYSSDFKYRDKIKAVIMMSGGSFGEMITWADCSNNSDKCNKYLAAGYTDDVYFNALVNWLTPLYIRLFPDYPIVLQLGGGIYGNNTGGRVAEALVNKYGSRMFIKWNGWNRKYAQEPTNLIELIITR</sequence>